<protein>
    <submittedName>
        <fullName evidence="1">2-keto-4-pentenoate hydratase</fullName>
    </submittedName>
</protein>
<evidence type="ECO:0000313" key="2">
    <source>
        <dbReference type="Proteomes" id="UP000198519"/>
    </source>
</evidence>
<accession>A0A1I4NU09</accession>
<gene>
    <name evidence="1" type="ORF">SAMN04487963_1606</name>
</gene>
<keyword evidence="2" id="KW-1185">Reference proteome</keyword>
<organism evidence="1 2">
    <name type="scientific">Marinobacter zhejiangensis</name>
    <dbReference type="NCBI Taxonomy" id="488535"/>
    <lineage>
        <taxon>Bacteria</taxon>
        <taxon>Pseudomonadati</taxon>
        <taxon>Pseudomonadota</taxon>
        <taxon>Gammaproteobacteria</taxon>
        <taxon>Pseudomonadales</taxon>
        <taxon>Marinobacteraceae</taxon>
        <taxon>Marinobacter</taxon>
    </lineage>
</organism>
<dbReference type="AlphaFoldDB" id="A0A1I4NU09"/>
<dbReference type="InterPro" id="IPR036663">
    <property type="entry name" value="Fumarylacetoacetase_C_sf"/>
</dbReference>
<dbReference type="EMBL" id="FOUE01000002">
    <property type="protein sequence ID" value="SFM18777.1"/>
    <property type="molecule type" value="Genomic_DNA"/>
</dbReference>
<dbReference type="GO" id="GO:0008684">
    <property type="term" value="F:2-oxopent-4-enoate hydratase activity"/>
    <property type="evidence" value="ECO:0007669"/>
    <property type="project" value="TreeGrafter"/>
</dbReference>
<dbReference type="GO" id="GO:0005737">
    <property type="term" value="C:cytoplasm"/>
    <property type="evidence" value="ECO:0007669"/>
    <property type="project" value="TreeGrafter"/>
</dbReference>
<dbReference type="RefSeq" id="WP_092021393.1">
    <property type="nucleotide sequence ID" value="NZ_FOUE01000002.1"/>
</dbReference>
<evidence type="ECO:0000313" key="1">
    <source>
        <dbReference type="EMBL" id="SFM18777.1"/>
    </source>
</evidence>
<dbReference type="Gene3D" id="3.90.850.10">
    <property type="entry name" value="Fumarylacetoacetase-like, C-terminal domain"/>
    <property type="match status" value="1"/>
</dbReference>
<proteinExistence type="predicted"/>
<reference evidence="2" key="1">
    <citation type="submission" date="2016-10" db="EMBL/GenBank/DDBJ databases">
        <authorList>
            <person name="Varghese N."/>
            <person name="Submissions S."/>
        </authorList>
    </citation>
    <scope>NUCLEOTIDE SEQUENCE [LARGE SCALE GENOMIC DNA]</scope>
    <source>
        <strain evidence="2">CGMCC 1.7061</strain>
    </source>
</reference>
<dbReference type="OrthoDB" id="9792137at2"/>
<dbReference type="InterPro" id="IPR050772">
    <property type="entry name" value="Hydratase-Decarb/MhpD_sf"/>
</dbReference>
<dbReference type="SUPFAM" id="SSF56529">
    <property type="entry name" value="FAH"/>
    <property type="match status" value="1"/>
</dbReference>
<dbReference type="Proteomes" id="UP000198519">
    <property type="component" value="Unassembled WGS sequence"/>
</dbReference>
<dbReference type="STRING" id="488535.SAMN04487963_1606"/>
<dbReference type="PANTHER" id="PTHR30143">
    <property type="entry name" value="ACID HYDRATASE"/>
    <property type="match status" value="1"/>
</dbReference>
<dbReference type="PANTHER" id="PTHR30143:SF0">
    <property type="entry name" value="2-KETO-4-PENTENOATE HYDRATASE"/>
    <property type="match status" value="1"/>
</dbReference>
<sequence length="258" mass="27328">MTGLNGDVCGSLVDALAEAWTSGMPMSADDASRLAPADCDAAYLVHKVLGERLEWWPTGRPRAWKLAMGKPPLAAPVPDFLLELSPGVERSPHSVNGIEVELVVRLSAPIGPQASRDEVEAAIGQTFAAIERFDVRAKNWERLPETFLLADLQMHGGLVVGDGVSGWVSPTCLQIKATGQNFSGRVWQHPMNDPLAAIPWLAGHASKQRWPLQAGDLIATGSWCGMIRLPSGGQISAHFQGVGGVGLAPSETGKGVSS</sequence>
<name>A0A1I4NU09_9GAMM</name>